<dbReference type="Gene3D" id="2.40.160.20">
    <property type="match status" value="1"/>
</dbReference>
<dbReference type="EMBL" id="JADIKI010000020">
    <property type="protein sequence ID" value="MFK2853083.1"/>
    <property type="molecule type" value="Genomic_DNA"/>
</dbReference>
<dbReference type="SUPFAM" id="SSF56925">
    <property type="entry name" value="OMPA-like"/>
    <property type="match status" value="1"/>
</dbReference>
<dbReference type="RefSeq" id="WP_380016042.1">
    <property type="nucleotide sequence ID" value="NZ_JADIKI010000020.1"/>
</dbReference>
<protein>
    <submittedName>
        <fullName evidence="2">OmpW family protein</fullName>
    </submittedName>
</protein>
<sequence length="219" mass="23734">MTNLKRLIWALCFICVILPSICFADTDEANAWFVRMGALGALYHSNARIATPAGVIPGASADVSNNLTAIFEVGYNFTPNTFVMFMAGFPPRPEISGRGSIKSIGDLGAVTYGPAILTLGYRFPFSTKFHPYVGTGPVYAIILHNHDGAVSNLDVHSSLGYAMQAGVEYAISDKWQMFADVKQLWLSVNARGMLDDAIPVNARIQLNPTLVSVGIKFKL</sequence>
<evidence type="ECO:0000313" key="2">
    <source>
        <dbReference type="EMBL" id="MFK2853083.1"/>
    </source>
</evidence>
<name>A0ABW8ID41_9GAMM</name>
<dbReference type="PANTHER" id="PTHR36920:SF1">
    <property type="entry name" value="OUTER MEMBRANE PROTEIN W"/>
    <property type="match status" value="1"/>
</dbReference>
<keyword evidence="1" id="KW-0732">Signal</keyword>
<comment type="caution">
    <text evidence="2">The sequence shown here is derived from an EMBL/GenBank/DDBJ whole genome shotgun (WGS) entry which is preliminary data.</text>
</comment>
<organism evidence="2 3">
    <name type="scientific">Dyella humi</name>
    <dbReference type="NCBI Taxonomy" id="1770547"/>
    <lineage>
        <taxon>Bacteria</taxon>
        <taxon>Pseudomonadati</taxon>
        <taxon>Pseudomonadota</taxon>
        <taxon>Gammaproteobacteria</taxon>
        <taxon>Lysobacterales</taxon>
        <taxon>Rhodanobacteraceae</taxon>
        <taxon>Dyella</taxon>
    </lineage>
</organism>
<evidence type="ECO:0000313" key="3">
    <source>
        <dbReference type="Proteomes" id="UP001620409"/>
    </source>
</evidence>
<dbReference type="InterPro" id="IPR005618">
    <property type="entry name" value="OMPW"/>
</dbReference>
<evidence type="ECO:0000256" key="1">
    <source>
        <dbReference type="SAM" id="SignalP"/>
    </source>
</evidence>
<dbReference type="InterPro" id="IPR011250">
    <property type="entry name" value="OMP/PagP_B-barrel"/>
</dbReference>
<keyword evidence="3" id="KW-1185">Reference proteome</keyword>
<dbReference type="Proteomes" id="UP001620409">
    <property type="component" value="Unassembled WGS sequence"/>
</dbReference>
<gene>
    <name evidence="2" type="ORF">ISP18_00560</name>
</gene>
<feature type="chain" id="PRO_5045931176" evidence="1">
    <location>
        <begin position="25"/>
        <end position="219"/>
    </location>
</feature>
<feature type="signal peptide" evidence="1">
    <location>
        <begin position="1"/>
        <end position="24"/>
    </location>
</feature>
<proteinExistence type="predicted"/>
<reference evidence="2 3" key="1">
    <citation type="submission" date="2020-10" db="EMBL/GenBank/DDBJ databases">
        <title>Phylogeny of dyella-like bacteria.</title>
        <authorList>
            <person name="Fu J."/>
        </authorList>
    </citation>
    <scope>NUCLEOTIDE SEQUENCE [LARGE SCALE GENOMIC DNA]</scope>
    <source>
        <strain evidence="2 3">DHG40</strain>
    </source>
</reference>
<accession>A0ABW8ID41</accession>
<dbReference type="Pfam" id="PF03922">
    <property type="entry name" value="OmpW"/>
    <property type="match status" value="1"/>
</dbReference>
<dbReference type="PANTHER" id="PTHR36920">
    <property type="match status" value="1"/>
</dbReference>